<protein>
    <submittedName>
        <fullName evidence="3">Substrate-binding domain-containing protein</fullName>
    </submittedName>
</protein>
<dbReference type="Gene3D" id="3.40.50.2300">
    <property type="match status" value="2"/>
</dbReference>
<name>A0A9Q3ZBC4_9ACTN</name>
<evidence type="ECO:0000256" key="1">
    <source>
        <dbReference type="SAM" id="SignalP"/>
    </source>
</evidence>
<dbReference type="InterPro" id="IPR025997">
    <property type="entry name" value="SBP_2_dom"/>
</dbReference>
<dbReference type="Proteomes" id="UP001108029">
    <property type="component" value="Unassembled WGS sequence"/>
</dbReference>
<dbReference type="RefSeq" id="WP_232652681.1">
    <property type="nucleotide sequence ID" value="NZ_JAJSBI010000021.1"/>
</dbReference>
<proteinExistence type="predicted"/>
<gene>
    <name evidence="3" type="ORF">LJ657_33645</name>
</gene>
<organism evidence="3 4">
    <name type="scientific">Streptomyces guryensis</name>
    <dbReference type="NCBI Taxonomy" id="2886947"/>
    <lineage>
        <taxon>Bacteria</taxon>
        <taxon>Bacillati</taxon>
        <taxon>Actinomycetota</taxon>
        <taxon>Actinomycetes</taxon>
        <taxon>Kitasatosporales</taxon>
        <taxon>Streptomycetaceae</taxon>
        <taxon>Streptomyces</taxon>
    </lineage>
</organism>
<dbReference type="AlphaFoldDB" id="A0A9Q3ZBC4"/>
<accession>A0A9Q3ZBC4</accession>
<feature type="chain" id="PRO_5040450634" evidence="1">
    <location>
        <begin position="24"/>
        <end position="383"/>
    </location>
</feature>
<comment type="caution">
    <text evidence="3">The sequence shown here is derived from an EMBL/GenBank/DDBJ whole genome shotgun (WGS) entry which is preliminary data.</text>
</comment>
<dbReference type="InterPro" id="IPR028082">
    <property type="entry name" value="Peripla_BP_I"/>
</dbReference>
<evidence type="ECO:0000259" key="2">
    <source>
        <dbReference type="Pfam" id="PF13407"/>
    </source>
</evidence>
<dbReference type="Pfam" id="PF13407">
    <property type="entry name" value="Peripla_BP_4"/>
    <property type="match status" value="1"/>
</dbReference>
<evidence type="ECO:0000313" key="3">
    <source>
        <dbReference type="EMBL" id="MCD9878472.1"/>
    </source>
</evidence>
<reference evidence="3" key="1">
    <citation type="submission" date="2021-12" db="EMBL/GenBank/DDBJ databases">
        <authorList>
            <person name="Lee J.-H."/>
            <person name="Kim S.-B."/>
        </authorList>
    </citation>
    <scope>NUCLEOTIDE SEQUENCE</scope>
    <source>
        <strain evidence="3">NR30</strain>
    </source>
</reference>
<feature type="domain" description="Periplasmic binding protein" evidence="2">
    <location>
        <begin position="79"/>
        <end position="322"/>
    </location>
</feature>
<dbReference type="EMBL" id="JAJSBI010000021">
    <property type="protein sequence ID" value="MCD9878472.1"/>
    <property type="molecule type" value="Genomic_DNA"/>
</dbReference>
<keyword evidence="4" id="KW-1185">Reference proteome</keyword>
<keyword evidence="1" id="KW-0732">Signal</keyword>
<dbReference type="PROSITE" id="PS51257">
    <property type="entry name" value="PROKAR_LIPOPROTEIN"/>
    <property type="match status" value="1"/>
</dbReference>
<dbReference type="SUPFAM" id="SSF53822">
    <property type="entry name" value="Periplasmic binding protein-like I"/>
    <property type="match status" value="1"/>
</dbReference>
<sequence>MALIRRQWPVSFTALLVASAALAGCSSGDATGSSGRTASVSGLATAEKKVAASQAAVTDYPVPTTGVRGVAKFKGRKVYYIPFLQQIPAFADAARSMREALAKAGLSQQVCDGKAQPSAIAACVQQAMAADAAGIVLDAVPYGMAQNALDAAKAKGIPIVIADQDPPSGFTNSNQVTYVAGVTTQPSAIAWWAIADSKGKADLIITESADNPSATKYVTDSLPIYKKYCPDCTVKVKVITASTPALLASNASSNILANPKATYYFTQFEDSLQPTIQGIQQSGRSGISLSVTAGSVNGLGLLKGNSAVKAVVAVDEAYAAYALTDEILRMMTKSGPVEEPIPMRLFTKQNIGSIKVTAAAQASGEWFGDASFQEDFARLWSVG</sequence>
<feature type="signal peptide" evidence="1">
    <location>
        <begin position="1"/>
        <end position="23"/>
    </location>
</feature>
<evidence type="ECO:0000313" key="4">
    <source>
        <dbReference type="Proteomes" id="UP001108029"/>
    </source>
</evidence>